<proteinExistence type="predicted"/>
<evidence type="ECO:0000313" key="2">
    <source>
        <dbReference type="Proteomes" id="UP000013041"/>
    </source>
</evidence>
<dbReference type="AlphaFoldDB" id="R0AJT2"/>
<reference evidence="1 2" key="1">
    <citation type="submission" date="2013-01" db="EMBL/GenBank/DDBJ databases">
        <title>The Genome Sequence of Clostridium bolteae 90B8.</title>
        <authorList>
            <consortium name="The Broad Institute Genome Sequencing Platform"/>
            <person name="Earl A."/>
            <person name="Ward D."/>
            <person name="Feldgarden M."/>
            <person name="Gevers D."/>
            <person name="Courvalin P."/>
            <person name="Lambert T."/>
            <person name="Walker B."/>
            <person name="Young S.K."/>
            <person name="Zeng Q."/>
            <person name="Gargeya S."/>
            <person name="Fitzgerald M."/>
            <person name="Haas B."/>
            <person name="Abouelleil A."/>
            <person name="Alvarado L."/>
            <person name="Arachchi H.M."/>
            <person name="Berlin A.M."/>
            <person name="Chapman S.B."/>
            <person name="Dewar J."/>
            <person name="Goldberg J."/>
            <person name="Griggs A."/>
            <person name="Gujja S."/>
            <person name="Hansen M."/>
            <person name="Howarth C."/>
            <person name="Imamovic A."/>
            <person name="Larimer J."/>
            <person name="McCowan C."/>
            <person name="Murphy C."/>
            <person name="Neiman D."/>
            <person name="Pearson M."/>
            <person name="Priest M."/>
            <person name="Roberts A."/>
            <person name="Saif S."/>
            <person name="Shea T."/>
            <person name="Sisk P."/>
            <person name="Sykes S."/>
            <person name="Wortman J."/>
            <person name="Nusbaum C."/>
            <person name="Birren B."/>
        </authorList>
    </citation>
    <scope>NUCLEOTIDE SEQUENCE [LARGE SCALE GENOMIC DNA]</scope>
    <source>
        <strain evidence="1 2">90B8</strain>
    </source>
</reference>
<organism evidence="1 2">
    <name type="scientific">Enterocloster bolteae 90B8</name>
    <dbReference type="NCBI Taxonomy" id="997897"/>
    <lineage>
        <taxon>Bacteria</taxon>
        <taxon>Bacillati</taxon>
        <taxon>Bacillota</taxon>
        <taxon>Clostridia</taxon>
        <taxon>Lachnospirales</taxon>
        <taxon>Lachnospiraceae</taxon>
        <taxon>Enterocloster</taxon>
    </lineage>
</organism>
<protein>
    <submittedName>
        <fullName evidence="1">Uncharacterized protein</fullName>
    </submittedName>
</protein>
<dbReference type="EMBL" id="AGYG01000032">
    <property type="protein sequence ID" value="ENZ32387.1"/>
    <property type="molecule type" value="Genomic_DNA"/>
</dbReference>
<dbReference type="Proteomes" id="UP000013041">
    <property type="component" value="Unassembled WGS sequence"/>
</dbReference>
<accession>R0AJT2</accession>
<dbReference type="HOGENOM" id="CLU_2971252_0_0_9"/>
<gene>
    <name evidence="1" type="ORF">HMPREF1097_05089</name>
</gene>
<sequence length="58" mass="6443">MSKSNKELATEIVIAQIQAQSIIKMDQIHTGSVIKADSVCNLLKMYYNTLESLGNKTE</sequence>
<comment type="caution">
    <text evidence="1">The sequence shown here is derived from an EMBL/GenBank/DDBJ whole genome shotgun (WGS) entry which is preliminary data.</text>
</comment>
<evidence type="ECO:0000313" key="1">
    <source>
        <dbReference type="EMBL" id="ENZ32387.1"/>
    </source>
</evidence>
<name>R0AJT2_9FIRM</name>